<dbReference type="Proteomes" id="UP000217889">
    <property type="component" value="Chromosome"/>
</dbReference>
<sequence length="528" mass="55815">MTLSSRSGTGLGELQICPSAELRRAPRHLCTLPASEPRTAYYPVVTSLLPPANAPVTPVRLGPHERLARLVNPPRLNGLDIARGLAILGMVAAHLGDFPPFAWSDPFSYLNIVHGNSSILFAVLAGISIALLTGRERIPEPGDLPRLRLALVGRGAAIFAIGLALELLGVGIAVILTFYGLLYVAAIPALRLRPSRLILCATPLALVGPVLVTLLEAFSLGAYGAGSNLLMVGIYPLTTWAPLMLVGMALGRLPLTRPRIASLITAIGATLALTGALLGLALSTALGILLPEYQEYSSWSSTGYSSSWEFSSKGSAGYEEDVPMVPFDEIDGTGLLCYPATSYDPVVYCEPEEYSETWIDESSSSSSYWDDDGADWSTYPERLSDMAPVPVLIGSVVSTAPHSGSVLEIFTSGGLALFVIGASTLLSRALRWMLLPLSAIGAMPLTAYTLHALVILALAGPAGYLASNPACLLLILGLAIACTTWTAFLGRGPLERFTARSARWLSSRPAPPRRTDASTADADPHQGD</sequence>
<name>A0A291GVW9_9MICO</name>
<feature type="transmembrane region" description="Helical" evidence="2">
    <location>
        <begin position="263"/>
        <end position="290"/>
    </location>
</feature>
<feature type="transmembrane region" description="Helical" evidence="2">
    <location>
        <begin position="434"/>
        <end position="459"/>
    </location>
</feature>
<feature type="transmembrane region" description="Helical" evidence="2">
    <location>
        <begin position="197"/>
        <end position="223"/>
    </location>
</feature>
<keyword evidence="2" id="KW-0472">Membrane</keyword>
<dbReference type="OrthoDB" id="4966979at2"/>
<feature type="transmembrane region" description="Helical" evidence="2">
    <location>
        <begin position="465"/>
        <end position="490"/>
    </location>
</feature>
<feature type="transmembrane region" description="Helical" evidence="2">
    <location>
        <begin position="409"/>
        <end position="427"/>
    </location>
</feature>
<feature type="transmembrane region" description="Helical" evidence="2">
    <location>
        <begin position="146"/>
        <end position="165"/>
    </location>
</feature>
<dbReference type="EMBL" id="CP023564">
    <property type="protein sequence ID" value="ATG54328.1"/>
    <property type="molecule type" value="Genomic_DNA"/>
</dbReference>
<feature type="transmembrane region" description="Helical" evidence="2">
    <location>
        <begin position="171"/>
        <end position="190"/>
    </location>
</feature>
<feature type="domain" description="Heparan-alpha-glucosaminide N-acetyltransferase catalytic" evidence="3">
    <location>
        <begin position="75"/>
        <end position="257"/>
    </location>
</feature>
<dbReference type="KEGG" id="bgg:CFK41_05710"/>
<keyword evidence="2" id="KW-1133">Transmembrane helix</keyword>
<dbReference type="InterPro" id="IPR012429">
    <property type="entry name" value="HGSNAT_cat"/>
</dbReference>
<evidence type="ECO:0000259" key="3">
    <source>
        <dbReference type="Pfam" id="PF07786"/>
    </source>
</evidence>
<feature type="region of interest" description="Disordered" evidence="1">
    <location>
        <begin position="505"/>
        <end position="528"/>
    </location>
</feature>
<organism evidence="4 5">
    <name type="scientific">Brachybacterium ginsengisoli</name>
    <dbReference type="NCBI Taxonomy" id="1331682"/>
    <lineage>
        <taxon>Bacteria</taxon>
        <taxon>Bacillati</taxon>
        <taxon>Actinomycetota</taxon>
        <taxon>Actinomycetes</taxon>
        <taxon>Micrococcales</taxon>
        <taxon>Dermabacteraceae</taxon>
        <taxon>Brachybacterium</taxon>
    </lineage>
</organism>
<dbReference type="Pfam" id="PF07786">
    <property type="entry name" value="HGSNAT_cat"/>
    <property type="match status" value="1"/>
</dbReference>
<keyword evidence="2" id="KW-0812">Transmembrane</keyword>
<proteinExistence type="predicted"/>
<protein>
    <recommendedName>
        <fullName evidence="3">Heparan-alpha-glucosaminide N-acetyltransferase catalytic domain-containing protein</fullName>
    </recommendedName>
</protein>
<keyword evidence="5" id="KW-1185">Reference proteome</keyword>
<dbReference type="AlphaFoldDB" id="A0A291GVW9"/>
<feature type="transmembrane region" description="Helical" evidence="2">
    <location>
        <begin position="115"/>
        <end position="134"/>
    </location>
</feature>
<evidence type="ECO:0000313" key="4">
    <source>
        <dbReference type="EMBL" id="ATG54328.1"/>
    </source>
</evidence>
<reference evidence="4 5" key="1">
    <citation type="journal article" date="2014" name="Int. J. Syst. Evol. Microbiol.">
        <title>Brachybacterium ginsengisoli sp. nov., isolated from soil of a ginseng field.</title>
        <authorList>
            <person name="Hoang V.A."/>
            <person name="Kim Y.J."/>
            <person name="Nguyen N.L."/>
            <person name="Yang D.C."/>
        </authorList>
    </citation>
    <scope>NUCLEOTIDE SEQUENCE [LARGE SCALE GENOMIC DNA]</scope>
    <source>
        <strain evidence="4 5">DCY80</strain>
    </source>
</reference>
<evidence type="ECO:0000256" key="2">
    <source>
        <dbReference type="SAM" id="Phobius"/>
    </source>
</evidence>
<evidence type="ECO:0000313" key="5">
    <source>
        <dbReference type="Proteomes" id="UP000217889"/>
    </source>
</evidence>
<gene>
    <name evidence="4" type="ORF">CFK41_05710</name>
</gene>
<accession>A0A291GVW9</accession>
<feature type="transmembrane region" description="Helical" evidence="2">
    <location>
        <begin position="229"/>
        <end position="251"/>
    </location>
</feature>
<evidence type="ECO:0000256" key="1">
    <source>
        <dbReference type="SAM" id="MobiDB-lite"/>
    </source>
</evidence>